<keyword evidence="10" id="KW-1185">Reference proteome</keyword>
<dbReference type="GO" id="GO:0005737">
    <property type="term" value="C:cytoplasm"/>
    <property type="evidence" value="ECO:0007669"/>
    <property type="project" value="TreeGrafter"/>
</dbReference>
<dbReference type="EMBL" id="BKAG01000008">
    <property type="protein sequence ID" value="GEP42146.1"/>
    <property type="molecule type" value="Genomic_DNA"/>
</dbReference>
<evidence type="ECO:0000256" key="7">
    <source>
        <dbReference type="SAM" id="SignalP"/>
    </source>
</evidence>
<evidence type="ECO:0000256" key="3">
    <source>
        <dbReference type="ARBA" id="ARBA00022723"/>
    </source>
</evidence>
<evidence type="ECO:0000256" key="6">
    <source>
        <dbReference type="ARBA" id="ARBA00022837"/>
    </source>
</evidence>
<evidence type="ECO:0000259" key="8">
    <source>
        <dbReference type="Pfam" id="PF00884"/>
    </source>
</evidence>
<dbReference type="Pfam" id="PF00884">
    <property type="entry name" value="Sulfatase"/>
    <property type="match status" value="1"/>
</dbReference>
<sequence>MIRIHIILFLALCASIATAKPNVLFIAVDDLRPQLGCYGVDFMKTPHMDSLASRGVRFDHHYVQFAVCIPSRVALLTSLRSERTQQVYGPHVWQKVANASTMGKAFHEGGYATVSLGKIWHGKSEDGSGGDTWDEEWHPKAPEYHTEAKTADSTKSKFEQRQELKALKKAAKSDEDGGGPFFEMLDVPDESYRDGELANTAVDRLKKLAADKDKPFLLAVGFHKPHLPFVAPKKYWGLYDRASLPLPPQPEFPAKAPELARNHGLKGWSNIPTGPGADYDEATVRHLIHGYCAATSYTDAQIGKVLATLRELDLEKNTIVVLWGDHGWHLGDLDQWAKSTNYERATRSPLIVCAPGKQANVGCSALAETVDVFPTLLDLCGLPAMPLTDGRSFAPLLTDPSQPWKEAAYHVFNRGTKKSPIIGYAVRTAKARYVEWHEGWSLDGKLIDREFYRYFQNKPDELFNTVSKPDHAEMVEQHTKLLRANPAYRHP</sequence>
<keyword evidence="5" id="KW-0378">Hydrolase</keyword>
<reference evidence="9 10" key="1">
    <citation type="submission" date="2019-07" db="EMBL/GenBank/DDBJ databases">
        <title>Whole genome shotgun sequence of Brevifollis gellanilyticus NBRC 108608.</title>
        <authorList>
            <person name="Hosoyama A."/>
            <person name="Uohara A."/>
            <person name="Ohji S."/>
            <person name="Ichikawa N."/>
        </authorList>
    </citation>
    <scope>NUCLEOTIDE SEQUENCE [LARGE SCALE GENOMIC DNA]</scope>
    <source>
        <strain evidence="9 10">NBRC 108608</strain>
    </source>
</reference>
<comment type="cofactor">
    <cofactor evidence="1">
        <name>Ca(2+)</name>
        <dbReference type="ChEBI" id="CHEBI:29108"/>
    </cofactor>
</comment>
<evidence type="ECO:0000256" key="2">
    <source>
        <dbReference type="ARBA" id="ARBA00008779"/>
    </source>
</evidence>
<dbReference type="InterPro" id="IPR035874">
    <property type="entry name" value="IDS"/>
</dbReference>
<dbReference type="Gene3D" id="3.40.720.10">
    <property type="entry name" value="Alkaline Phosphatase, subunit A"/>
    <property type="match status" value="1"/>
</dbReference>
<dbReference type="InterPro" id="IPR017850">
    <property type="entry name" value="Alkaline_phosphatase_core_sf"/>
</dbReference>
<keyword evidence="3" id="KW-0479">Metal-binding</keyword>
<comment type="similarity">
    <text evidence="2">Belongs to the sulfatase family.</text>
</comment>
<dbReference type="RefSeq" id="WP_146849752.1">
    <property type="nucleotide sequence ID" value="NZ_BKAG01000008.1"/>
</dbReference>
<feature type="signal peptide" evidence="7">
    <location>
        <begin position="1"/>
        <end position="19"/>
    </location>
</feature>
<evidence type="ECO:0000256" key="1">
    <source>
        <dbReference type="ARBA" id="ARBA00001913"/>
    </source>
</evidence>
<dbReference type="InterPro" id="IPR000917">
    <property type="entry name" value="Sulfatase_N"/>
</dbReference>
<accession>A0A512M5Y8</accession>
<keyword evidence="4 7" id="KW-0732">Signal</keyword>
<dbReference type="SUPFAM" id="SSF53649">
    <property type="entry name" value="Alkaline phosphatase-like"/>
    <property type="match status" value="1"/>
</dbReference>
<dbReference type="PANTHER" id="PTHR45953:SF1">
    <property type="entry name" value="IDURONATE 2-SULFATASE"/>
    <property type="match status" value="1"/>
</dbReference>
<dbReference type="Proteomes" id="UP000321577">
    <property type="component" value="Unassembled WGS sequence"/>
</dbReference>
<gene>
    <name evidence="9" type="primary">ids_1</name>
    <name evidence="9" type="ORF">BGE01nite_14370</name>
</gene>
<feature type="chain" id="PRO_5021904980" evidence="7">
    <location>
        <begin position="20"/>
        <end position="491"/>
    </location>
</feature>
<keyword evidence="6" id="KW-0106">Calcium</keyword>
<dbReference type="GO" id="GO:0004423">
    <property type="term" value="F:iduronate-2-sulfatase activity"/>
    <property type="evidence" value="ECO:0007669"/>
    <property type="project" value="InterPro"/>
</dbReference>
<feature type="domain" description="Sulfatase N-terminal" evidence="8">
    <location>
        <begin position="21"/>
        <end position="381"/>
    </location>
</feature>
<name>A0A512M5Y8_9BACT</name>
<dbReference type="OrthoDB" id="9803751at2"/>
<dbReference type="PANTHER" id="PTHR45953">
    <property type="entry name" value="IDURONATE 2-SULFATASE"/>
    <property type="match status" value="1"/>
</dbReference>
<protein>
    <submittedName>
        <fullName evidence="9">Iduronate-2-sulfatase</fullName>
    </submittedName>
</protein>
<dbReference type="GO" id="GO:0046872">
    <property type="term" value="F:metal ion binding"/>
    <property type="evidence" value="ECO:0007669"/>
    <property type="project" value="UniProtKB-KW"/>
</dbReference>
<evidence type="ECO:0000313" key="10">
    <source>
        <dbReference type="Proteomes" id="UP000321577"/>
    </source>
</evidence>
<evidence type="ECO:0000256" key="4">
    <source>
        <dbReference type="ARBA" id="ARBA00022729"/>
    </source>
</evidence>
<dbReference type="AlphaFoldDB" id="A0A512M5Y8"/>
<comment type="caution">
    <text evidence="9">The sequence shown here is derived from an EMBL/GenBank/DDBJ whole genome shotgun (WGS) entry which is preliminary data.</text>
</comment>
<organism evidence="9 10">
    <name type="scientific">Brevifollis gellanilyticus</name>
    <dbReference type="NCBI Taxonomy" id="748831"/>
    <lineage>
        <taxon>Bacteria</taxon>
        <taxon>Pseudomonadati</taxon>
        <taxon>Verrucomicrobiota</taxon>
        <taxon>Verrucomicrobiia</taxon>
        <taxon>Verrucomicrobiales</taxon>
        <taxon>Verrucomicrobiaceae</taxon>
    </lineage>
</organism>
<evidence type="ECO:0000256" key="5">
    <source>
        <dbReference type="ARBA" id="ARBA00022801"/>
    </source>
</evidence>
<dbReference type="CDD" id="cd16030">
    <property type="entry name" value="iduronate-2-sulfatase"/>
    <property type="match status" value="1"/>
</dbReference>
<evidence type="ECO:0000313" key="9">
    <source>
        <dbReference type="EMBL" id="GEP42146.1"/>
    </source>
</evidence>
<proteinExistence type="inferred from homology"/>